<evidence type="ECO:0000256" key="1">
    <source>
        <dbReference type="SAM" id="MobiDB-lite"/>
    </source>
</evidence>
<dbReference type="OrthoDB" id="5326237at2759"/>
<dbReference type="GeneID" id="39577887"/>
<feature type="compositionally biased region" description="Basic and acidic residues" evidence="1">
    <location>
        <begin position="100"/>
        <end position="121"/>
    </location>
</feature>
<keyword evidence="3" id="KW-1185">Reference proteome</keyword>
<sequence length="129" mass="14817">MASNTTPANSNGAAAASTNQGSWDEERLRDAMEHLKLLHIKLRDLRTTIPRMLQPLTEKQPSPEALFHSFSDSVNNSYKEVQEFTEMKKDAKTRQILEHAAQRRKEEPQGIKLWRSKDHPDWMTIDSSS</sequence>
<dbReference type="Proteomes" id="UP000272025">
    <property type="component" value="Unassembled WGS sequence"/>
</dbReference>
<evidence type="ECO:0000313" key="3">
    <source>
        <dbReference type="Proteomes" id="UP000272025"/>
    </source>
</evidence>
<dbReference type="RefSeq" id="XP_028469864.1">
    <property type="nucleotide sequence ID" value="XM_028609409.1"/>
</dbReference>
<organism evidence="2 3">
    <name type="scientific">Sodiomyces alkalinus (strain CBS 110278 / VKM F-3762 / F11)</name>
    <name type="common">Alkaliphilic filamentous fungus</name>
    <dbReference type="NCBI Taxonomy" id="1314773"/>
    <lineage>
        <taxon>Eukaryota</taxon>
        <taxon>Fungi</taxon>
        <taxon>Dikarya</taxon>
        <taxon>Ascomycota</taxon>
        <taxon>Pezizomycotina</taxon>
        <taxon>Sordariomycetes</taxon>
        <taxon>Hypocreomycetidae</taxon>
        <taxon>Glomerellales</taxon>
        <taxon>Plectosphaerellaceae</taxon>
        <taxon>Sodiomyces</taxon>
    </lineage>
</organism>
<name>A0A3N2Q5X3_SODAK</name>
<proteinExistence type="predicted"/>
<dbReference type="AlphaFoldDB" id="A0A3N2Q5X3"/>
<dbReference type="STRING" id="1314773.A0A3N2Q5X3"/>
<protein>
    <recommendedName>
        <fullName evidence="4">Mediator of RNA polymerase II transcription subunit 11</fullName>
    </recommendedName>
</protein>
<reference evidence="2 3" key="1">
    <citation type="journal article" date="2018" name="Mol. Ecol.">
        <title>The obligate alkalophilic soda-lake fungus Sodiomyces alkalinus has shifted to a protein diet.</title>
        <authorList>
            <person name="Grum-Grzhimaylo A.A."/>
            <person name="Falkoski D.L."/>
            <person name="van den Heuvel J."/>
            <person name="Valero-Jimenez C.A."/>
            <person name="Min B."/>
            <person name="Choi I.G."/>
            <person name="Lipzen A."/>
            <person name="Daum C.G."/>
            <person name="Aanen D.K."/>
            <person name="Tsang A."/>
            <person name="Henrissat B."/>
            <person name="Bilanenko E.N."/>
            <person name="de Vries R.P."/>
            <person name="van Kan J.A.L."/>
            <person name="Grigoriev I.V."/>
            <person name="Debets A.J.M."/>
        </authorList>
    </citation>
    <scope>NUCLEOTIDE SEQUENCE [LARGE SCALE GENOMIC DNA]</scope>
    <source>
        <strain evidence="2 3">F11</strain>
    </source>
</reference>
<feature type="region of interest" description="Disordered" evidence="1">
    <location>
        <begin position="1"/>
        <end position="27"/>
    </location>
</feature>
<accession>A0A3N2Q5X3</accession>
<gene>
    <name evidence="2" type="ORF">SODALDRAFT_318822</name>
</gene>
<evidence type="ECO:0008006" key="4">
    <source>
        <dbReference type="Google" id="ProtNLM"/>
    </source>
</evidence>
<dbReference type="EMBL" id="ML119051">
    <property type="protein sequence ID" value="ROT42058.1"/>
    <property type="molecule type" value="Genomic_DNA"/>
</dbReference>
<evidence type="ECO:0000313" key="2">
    <source>
        <dbReference type="EMBL" id="ROT42058.1"/>
    </source>
</evidence>
<feature type="region of interest" description="Disordered" evidence="1">
    <location>
        <begin position="100"/>
        <end position="129"/>
    </location>
</feature>
<feature type="compositionally biased region" description="Low complexity" evidence="1">
    <location>
        <begin position="1"/>
        <end position="19"/>
    </location>
</feature>